<dbReference type="GO" id="GO:0000160">
    <property type="term" value="P:phosphorelay signal transduction system"/>
    <property type="evidence" value="ECO:0007669"/>
    <property type="project" value="InterPro"/>
</dbReference>
<evidence type="ECO:0000256" key="1">
    <source>
        <dbReference type="ARBA" id="ARBA00022741"/>
    </source>
</evidence>
<dbReference type="Gene3D" id="3.40.50.2300">
    <property type="match status" value="1"/>
</dbReference>
<feature type="domain" description="Sigma-54 factor interaction" evidence="7">
    <location>
        <begin position="137"/>
        <end position="366"/>
    </location>
</feature>
<keyword evidence="6" id="KW-0597">Phosphoprotein</keyword>
<dbReference type="InterPro" id="IPR025662">
    <property type="entry name" value="Sigma_54_int_dom_ATP-bd_1"/>
</dbReference>
<dbReference type="SUPFAM" id="SSF46689">
    <property type="entry name" value="Homeodomain-like"/>
    <property type="match status" value="1"/>
</dbReference>
<evidence type="ECO:0000313" key="9">
    <source>
        <dbReference type="EMBL" id="EFI36359.1"/>
    </source>
</evidence>
<keyword evidence="5" id="KW-0804">Transcription</keyword>
<dbReference type="Gene3D" id="1.10.10.60">
    <property type="entry name" value="Homeodomain-like"/>
    <property type="match status" value="1"/>
</dbReference>
<protein>
    <submittedName>
        <fullName evidence="9">Two component, sigma54 specific, transcriptional regulator, Fis family</fullName>
    </submittedName>
</protein>
<dbReference type="SUPFAM" id="SSF52172">
    <property type="entry name" value="CheY-like"/>
    <property type="match status" value="1"/>
</dbReference>
<evidence type="ECO:0000256" key="5">
    <source>
        <dbReference type="ARBA" id="ARBA00023163"/>
    </source>
</evidence>
<dbReference type="PROSITE" id="PS50045">
    <property type="entry name" value="SIGMA54_INTERACT_4"/>
    <property type="match status" value="1"/>
</dbReference>
<evidence type="ECO:0000256" key="2">
    <source>
        <dbReference type="ARBA" id="ARBA00022840"/>
    </source>
</evidence>
<dbReference type="InterPro" id="IPR001789">
    <property type="entry name" value="Sig_transdc_resp-reg_receiver"/>
</dbReference>
<reference evidence="9" key="1">
    <citation type="submission" date="2010-05" db="EMBL/GenBank/DDBJ databases">
        <title>The draft genome of Desulfonatronospira thiodismutans ASO3-1.</title>
        <authorList>
            <consortium name="US DOE Joint Genome Institute (JGI-PGF)"/>
            <person name="Lucas S."/>
            <person name="Copeland A."/>
            <person name="Lapidus A."/>
            <person name="Cheng J.-F."/>
            <person name="Bruce D."/>
            <person name="Goodwin L."/>
            <person name="Pitluck S."/>
            <person name="Chertkov O."/>
            <person name="Brettin T."/>
            <person name="Detter J.C."/>
            <person name="Han C."/>
            <person name="Land M.L."/>
            <person name="Hauser L."/>
            <person name="Kyrpides N."/>
            <person name="Mikhailova N."/>
            <person name="Muyzer G."/>
            <person name="Woyke T."/>
        </authorList>
    </citation>
    <scope>NUCLEOTIDE SEQUENCE [LARGE SCALE GENOMIC DNA]</scope>
    <source>
        <strain evidence="9">ASO3-1</strain>
    </source>
</reference>
<evidence type="ECO:0000313" key="10">
    <source>
        <dbReference type="Proteomes" id="UP000005496"/>
    </source>
</evidence>
<dbReference type="InterPro" id="IPR009057">
    <property type="entry name" value="Homeodomain-like_sf"/>
</dbReference>
<dbReference type="PANTHER" id="PTHR32071:SF113">
    <property type="entry name" value="ALGINATE BIOSYNTHESIS TRANSCRIPTIONAL REGULATORY PROTEIN ALGB"/>
    <property type="match status" value="1"/>
</dbReference>
<organism evidence="9 10">
    <name type="scientific">Desulfonatronospira thiodismutans ASO3-1</name>
    <dbReference type="NCBI Taxonomy" id="555779"/>
    <lineage>
        <taxon>Bacteria</taxon>
        <taxon>Pseudomonadati</taxon>
        <taxon>Thermodesulfobacteriota</taxon>
        <taxon>Desulfovibrionia</taxon>
        <taxon>Desulfovibrionales</taxon>
        <taxon>Desulfonatronovibrionaceae</taxon>
        <taxon>Desulfonatronospira</taxon>
    </lineage>
</organism>
<evidence type="ECO:0000256" key="6">
    <source>
        <dbReference type="PROSITE-ProRule" id="PRU00169"/>
    </source>
</evidence>
<keyword evidence="1" id="KW-0547">Nucleotide-binding</keyword>
<dbReference type="FunFam" id="3.40.50.300:FF:000006">
    <property type="entry name" value="DNA-binding transcriptional regulator NtrC"/>
    <property type="match status" value="1"/>
</dbReference>
<dbReference type="InterPro" id="IPR003593">
    <property type="entry name" value="AAA+_ATPase"/>
</dbReference>
<evidence type="ECO:0000259" key="7">
    <source>
        <dbReference type="PROSITE" id="PS50045"/>
    </source>
</evidence>
<dbReference type="Gene3D" id="3.40.50.300">
    <property type="entry name" value="P-loop containing nucleotide triphosphate hydrolases"/>
    <property type="match status" value="1"/>
</dbReference>
<dbReference type="PROSITE" id="PS50110">
    <property type="entry name" value="RESPONSE_REGULATORY"/>
    <property type="match status" value="1"/>
</dbReference>
<evidence type="ECO:0000256" key="4">
    <source>
        <dbReference type="ARBA" id="ARBA00023125"/>
    </source>
</evidence>
<dbReference type="PANTHER" id="PTHR32071">
    <property type="entry name" value="TRANSCRIPTIONAL REGULATORY PROTEIN"/>
    <property type="match status" value="1"/>
</dbReference>
<feature type="domain" description="Response regulatory" evidence="8">
    <location>
        <begin position="6"/>
        <end position="118"/>
    </location>
</feature>
<dbReference type="SMART" id="SM00382">
    <property type="entry name" value="AAA"/>
    <property type="match status" value="1"/>
</dbReference>
<keyword evidence="3" id="KW-0805">Transcription regulation</keyword>
<dbReference type="InterPro" id="IPR058031">
    <property type="entry name" value="AAA_lid_NorR"/>
</dbReference>
<keyword evidence="4" id="KW-0238">DNA-binding</keyword>
<proteinExistence type="predicted"/>
<dbReference type="SUPFAM" id="SSF52540">
    <property type="entry name" value="P-loop containing nucleoside triphosphate hydrolases"/>
    <property type="match status" value="1"/>
</dbReference>
<dbReference type="InterPro" id="IPR025943">
    <property type="entry name" value="Sigma_54_int_dom_ATP-bd_2"/>
</dbReference>
<dbReference type="GO" id="GO:0005524">
    <property type="term" value="F:ATP binding"/>
    <property type="evidence" value="ECO:0007669"/>
    <property type="project" value="UniProtKB-KW"/>
</dbReference>
<dbReference type="InterPro" id="IPR002078">
    <property type="entry name" value="Sigma_54_int"/>
</dbReference>
<dbReference type="InterPro" id="IPR025944">
    <property type="entry name" value="Sigma_54_int_dom_CS"/>
</dbReference>
<comment type="caution">
    <text evidence="9">The sequence shown here is derived from an EMBL/GenBank/DDBJ whole genome shotgun (WGS) entry which is preliminary data.</text>
</comment>
<feature type="modified residue" description="4-aspartylphosphate" evidence="6">
    <location>
        <position position="53"/>
    </location>
</feature>
<keyword evidence="10" id="KW-1185">Reference proteome</keyword>
<dbReference type="EMBL" id="ACJN02000001">
    <property type="protein sequence ID" value="EFI36359.1"/>
    <property type="molecule type" value="Genomic_DNA"/>
</dbReference>
<dbReference type="AlphaFoldDB" id="D6SKF6"/>
<gene>
    <name evidence="9" type="ORF">Dthio_PD3827</name>
</gene>
<dbReference type="Pfam" id="PF25601">
    <property type="entry name" value="AAA_lid_14"/>
    <property type="match status" value="1"/>
</dbReference>
<dbReference type="eggNOG" id="COG2204">
    <property type="taxonomic scope" value="Bacteria"/>
</dbReference>
<accession>D6SKF6</accession>
<dbReference type="PROSITE" id="PS00688">
    <property type="entry name" value="SIGMA54_INTERACT_3"/>
    <property type="match status" value="1"/>
</dbReference>
<dbReference type="InterPro" id="IPR011006">
    <property type="entry name" value="CheY-like_superfamily"/>
</dbReference>
<evidence type="ECO:0000259" key="8">
    <source>
        <dbReference type="PROSITE" id="PS50110"/>
    </source>
</evidence>
<dbReference type="PROSITE" id="PS00675">
    <property type="entry name" value="SIGMA54_INTERACT_1"/>
    <property type="match status" value="1"/>
</dbReference>
<dbReference type="PROSITE" id="PS00676">
    <property type="entry name" value="SIGMA54_INTERACT_2"/>
    <property type="match status" value="1"/>
</dbReference>
<dbReference type="GO" id="GO:0003677">
    <property type="term" value="F:DNA binding"/>
    <property type="evidence" value="ECO:0007669"/>
    <property type="project" value="UniProtKB-KW"/>
</dbReference>
<keyword evidence="2" id="KW-0067">ATP-binding</keyword>
<dbReference type="GO" id="GO:0006355">
    <property type="term" value="P:regulation of DNA-templated transcription"/>
    <property type="evidence" value="ECO:0007669"/>
    <property type="project" value="InterPro"/>
</dbReference>
<dbReference type="Proteomes" id="UP000005496">
    <property type="component" value="Unassembled WGS sequence"/>
</dbReference>
<evidence type="ECO:0000256" key="3">
    <source>
        <dbReference type="ARBA" id="ARBA00023015"/>
    </source>
</evidence>
<sequence length="473" mass="54176">MKKSPRIFIFSRDRTFYREAVREMRSLGSCHAADDFQDLRIDLLEKCEAIIMDLHLSQENQLNFFKKNMEQLHRPAVIVVTDEHDSDLIETAITLGAWDYFQKPVFWKRLRESVGRALEASSTLSAINYGDFKRCGIIGSSRSINSCLTTLASFARSNSNVLIYGETGTGKELFSRAVHLNSPRSHKPFIIIDCAALPENLVESTLFGHEKGAFTTADKKHTGLIRQAHGGSLFLDEIGELSLNTQKLFLRVLQERRFRPVGSATEIFCDFRLVAATNKDLDRMCAEGTFRRDLLFRLHSFALTLPPLNSREEDVLELMYYFLDRICKKHGLENKQPSPEVIDAFAGYSWPGNVRELINTLEHMAITARHEPVIQPEHLPLPLKVFCKQQVMEKDMMQACTESQEPARDEEFPKIKEYREQAIARIEKKYLEELLQASGKDMPTACRLSGLSRPRLYAMLKKYGLSPVKHRKI</sequence>
<name>D6SKF6_9BACT</name>
<dbReference type="CDD" id="cd00156">
    <property type="entry name" value="REC"/>
    <property type="match status" value="1"/>
</dbReference>
<dbReference type="Gene3D" id="1.10.8.60">
    <property type="match status" value="1"/>
</dbReference>
<dbReference type="CDD" id="cd00009">
    <property type="entry name" value="AAA"/>
    <property type="match status" value="1"/>
</dbReference>
<dbReference type="Pfam" id="PF00158">
    <property type="entry name" value="Sigma54_activat"/>
    <property type="match status" value="1"/>
</dbReference>
<dbReference type="InterPro" id="IPR027417">
    <property type="entry name" value="P-loop_NTPase"/>
</dbReference>